<evidence type="ECO:0000256" key="1">
    <source>
        <dbReference type="SAM" id="SignalP"/>
    </source>
</evidence>
<feature type="signal peptide" evidence="1">
    <location>
        <begin position="1"/>
        <end position="20"/>
    </location>
</feature>
<proteinExistence type="predicted"/>
<evidence type="ECO:0000313" key="2">
    <source>
        <dbReference type="EMBL" id="QKX58629.1"/>
    </source>
</evidence>
<dbReference type="OrthoDB" id="3504448at2759"/>
<dbReference type="AlphaFoldDB" id="A0A7H8QX33"/>
<feature type="chain" id="PRO_5028917509" description="Ecp2 effector protein domain-containing protein" evidence="1">
    <location>
        <begin position="21"/>
        <end position="190"/>
    </location>
</feature>
<dbReference type="EMBL" id="CP055900">
    <property type="protein sequence ID" value="QKX58629.1"/>
    <property type="molecule type" value="Genomic_DNA"/>
</dbReference>
<name>A0A7H8QX33_TALRU</name>
<gene>
    <name evidence="2" type="ORF">TRUGW13939_05754</name>
</gene>
<evidence type="ECO:0000313" key="3">
    <source>
        <dbReference type="Proteomes" id="UP000509510"/>
    </source>
</evidence>
<dbReference type="GeneID" id="55993251"/>
<dbReference type="KEGG" id="trg:TRUGW13939_05754"/>
<keyword evidence="3" id="KW-1185">Reference proteome</keyword>
<dbReference type="Proteomes" id="UP000509510">
    <property type="component" value="Chromosome III"/>
</dbReference>
<organism evidence="2 3">
    <name type="scientific">Talaromyces rugulosus</name>
    <name type="common">Penicillium rugulosum</name>
    <dbReference type="NCBI Taxonomy" id="121627"/>
    <lineage>
        <taxon>Eukaryota</taxon>
        <taxon>Fungi</taxon>
        <taxon>Dikarya</taxon>
        <taxon>Ascomycota</taxon>
        <taxon>Pezizomycotina</taxon>
        <taxon>Eurotiomycetes</taxon>
        <taxon>Eurotiomycetidae</taxon>
        <taxon>Eurotiales</taxon>
        <taxon>Trichocomaceae</taxon>
        <taxon>Talaromyces</taxon>
        <taxon>Talaromyces sect. Islandici</taxon>
    </lineage>
</organism>
<protein>
    <recommendedName>
        <fullName evidence="4">Ecp2 effector protein domain-containing protein</fullName>
    </recommendedName>
</protein>
<evidence type="ECO:0008006" key="4">
    <source>
        <dbReference type="Google" id="ProtNLM"/>
    </source>
</evidence>
<reference evidence="3" key="1">
    <citation type="submission" date="2020-06" db="EMBL/GenBank/DDBJ databases">
        <title>A chromosome-scale genome assembly of Talaromyces rugulosus W13939.</title>
        <authorList>
            <person name="Wang B."/>
            <person name="Guo L."/>
            <person name="Ye K."/>
            <person name="Wang L."/>
        </authorList>
    </citation>
    <scope>NUCLEOTIDE SEQUENCE [LARGE SCALE GENOMIC DNA]</scope>
    <source>
        <strain evidence="3">W13939</strain>
    </source>
</reference>
<accession>A0A7H8QX33</accession>
<keyword evidence="1" id="KW-0732">Signal</keyword>
<dbReference type="RefSeq" id="XP_035344807.1">
    <property type="nucleotide sequence ID" value="XM_035488914.1"/>
</dbReference>
<sequence>MHRAIFQSLCMMLFAIFVAASPFHGVTRRTIGLAKRGSRDVDGGNLYCLSENNDHIPEDSNYFMTQEGAQTFATAACNAWAKRNSTLHLSSKTNSTLDLMLSDFLSPPTDDNDPQYGRVIATAGYSASETCNGTINFADKYIHDRCNIGLFTAINGCDTKNTNFTLWKQGGRFHHGCVTWTISKLAVNDL</sequence>